<comment type="caution">
    <text evidence="2">The sequence shown here is derived from an EMBL/GenBank/DDBJ whole genome shotgun (WGS) entry which is preliminary data.</text>
</comment>
<dbReference type="GO" id="GO:0006508">
    <property type="term" value="P:proteolysis"/>
    <property type="evidence" value="ECO:0007669"/>
    <property type="project" value="UniProtKB-KW"/>
</dbReference>
<comment type="similarity">
    <text evidence="1">Belongs to the peptidase C69 family.</text>
</comment>
<dbReference type="GO" id="GO:0070004">
    <property type="term" value="F:cysteine-type exopeptidase activity"/>
    <property type="evidence" value="ECO:0007669"/>
    <property type="project" value="InterPro"/>
</dbReference>
<dbReference type="EC" id="3.4.-.-" evidence="1"/>
<name>D2Z7H4_9BACT</name>
<proteinExistence type="inferred from homology"/>
<dbReference type="Pfam" id="PF03577">
    <property type="entry name" value="Peptidase_C69"/>
    <property type="match status" value="1"/>
</dbReference>
<evidence type="ECO:0000313" key="3">
    <source>
        <dbReference type="Proteomes" id="UP000006427"/>
    </source>
</evidence>
<dbReference type="PaxDb" id="469381-Dpep_1395"/>
<accession>D2Z7H4</accession>
<keyword evidence="1" id="KW-0645">Protease</keyword>
<reference evidence="2 3" key="1">
    <citation type="journal article" date="2010" name="Stand. Genomic Sci.">
        <title>Permanent draft genome sequence of Dethiosulfovibrio peptidovorans type strain (SEBR 4207).</title>
        <authorList>
            <person name="Labutti K."/>
            <person name="Mayilraj S."/>
            <person name="Clum A."/>
            <person name="Lucas S."/>
            <person name="Glavina Del Rio T."/>
            <person name="Nolan M."/>
            <person name="Tice H."/>
            <person name="Cheng J.F."/>
            <person name="Pitluck S."/>
            <person name="Liolios K."/>
            <person name="Ivanova N."/>
            <person name="Mavromatis K."/>
            <person name="Mikhailova N."/>
            <person name="Pati A."/>
            <person name="Goodwin L."/>
            <person name="Chen A."/>
            <person name="Palaniappan K."/>
            <person name="Land M."/>
            <person name="Hauser L."/>
            <person name="Chang Y.J."/>
            <person name="Jeffries C.D."/>
            <person name="Rohde M."/>
            <person name="Spring S."/>
            <person name="Goker M."/>
            <person name="Woyke T."/>
            <person name="Bristow J."/>
            <person name="Eisen J.A."/>
            <person name="Markowitz V."/>
            <person name="Hugenholtz P."/>
            <person name="Kyrpides N.C."/>
            <person name="Klenk H.P."/>
            <person name="Lapidus A."/>
        </authorList>
    </citation>
    <scope>NUCLEOTIDE SEQUENCE [LARGE SCALE GENOMIC DNA]</scope>
    <source>
        <strain evidence="2 3">DSM 11002</strain>
    </source>
</reference>
<dbReference type="GO" id="GO:0016805">
    <property type="term" value="F:dipeptidase activity"/>
    <property type="evidence" value="ECO:0007669"/>
    <property type="project" value="UniProtKB-KW"/>
</dbReference>
<dbReference type="Gene3D" id="3.60.60.10">
    <property type="entry name" value="Penicillin V Acylase, Chain A"/>
    <property type="match status" value="1"/>
</dbReference>
<dbReference type="STRING" id="469381.Dpep_1395"/>
<dbReference type="PANTHER" id="PTHR12994">
    <property type="entry name" value="SECERNIN"/>
    <property type="match status" value="1"/>
</dbReference>
<dbReference type="AlphaFoldDB" id="D2Z7H4"/>
<gene>
    <name evidence="2" type="ORF">Dpep_1395</name>
</gene>
<keyword evidence="3" id="KW-1185">Reference proteome</keyword>
<dbReference type="InterPro" id="IPR005322">
    <property type="entry name" value="Peptidase_C69"/>
</dbReference>
<keyword evidence="1" id="KW-0224">Dipeptidase</keyword>
<comment type="catalytic activity">
    <reaction evidence="1">
        <text>an L-aminoacyl-L-amino acid + H2O = 2 an L-alpha-amino acid</text>
        <dbReference type="Rhea" id="RHEA:48940"/>
        <dbReference type="ChEBI" id="CHEBI:15377"/>
        <dbReference type="ChEBI" id="CHEBI:59869"/>
        <dbReference type="ChEBI" id="CHEBI:77460"/>
    </reaction>
</comment>
<dbReference type="EMBL" id="ABTR02000001">
    <property type="protein sequence ID" value="EFC91421.1"/>
    <property type="molecule type" value="Genomic_DNA"/>
</dbReference>
<dbReference type="Proteomes" id="UP000006427">
    <property type="component" value="Unassembled WGS sequence"/>
</dbReference>
<organism evidence="2 3">
    <name type="scientific">Dethiosulfovibrio peptidovorans DSM 11002</name>
    <dbReference type="NCBI Taxonomy" id="469381"/>
    <lineage>
        <taxon>Bacteria</taxon>
        <taxon>Thermotogati</taxon>
        <taxon>Synergistota</taxon>
        <taxon>Synergistia</taxon>
        <taxon>Synergistales</taxon>
        <taxon>Dethiosulfovibrionaceae</taxon>
        <taxon>Dethiosulfovibrio</taxon>
    </lineage>
</organism>
<dbReference type="PANTHER" id="PTHR12994:SF17">
    <property type="entry name" value="LD30995P"/>
    <property type="match status" value="1"/>
</dbReference>
<dbReference type="eggNOG" id="COG4690">
    <property type="taxonomic scope" value="Bacteria"/>
</dbReference>
<sequence length="551" mass="61909">MNLVKLDGIIKACSGKGGVTVRYCKIAMVVWLSLVCNYAAFGCTVVVAGKGATLDGSVIASQTADGWYDSNIRYVPGKKHAPGNFTPIYLNLLGEDDRKPVKIAEIPEVERTYGYFRTGYSSYNEHQLAIAESTIGQKDELKAFYPDTKSVMTVEQLSILALQRTRTARDAIRLIGEMAEKYGFLGSCANEGESLAIADTDEIWILEIMSVGYDWSPDSGRPGAIWAARRVPDDHVAVIANASRIGVVDPDDGEHFMVSKNYMDPAVRNGWYDPASNEPFNWTDTYSPGYGPWSPSSMWVRSRLFCIYSDLAPSIRWDPYGELRSYPFSFKPERPVSVSDVFDIFRSRLNDTPFSMEDNQAWLVPGVNGELVKSELATPVPDRATRSLLNIPYSRPIAARTSYSFVAQNRGWLPDPVGGIMWFGMGLPLFSCYVPIYAGVTDTADSWRTFEADFFDPASARWCVSLASDLVNRRYQRAMKDLVLFRNPLEKSFMGSIPHVDKEAVELYERSPEKCSSYLTELTVDRMKGVRDGYWRLCRELIAKYNGNKFW</sequence>
<protein>
    <recommendedName>
        <fullName evidence="1">Dipeptidase</fullName>
        <ecNumber evidence="1">3.4.-.-</ecNumber>
    </recommendedName>
</protein>
<evidence type="ECO:0000256" key="1">
    <source>
        <dbReference type="RuleBase" id="RU364089"/>
    </source>
</evidence>
<evidence type="ECO:0000313" key="2">
    <source>
        <dbReference type="EMBL" id="EFC91421.1"/>
    </source>
</evidence>
<keyword evidence="1" id="KW-0378">Hydrolase</keyword>